<dbReference type="GO" id="GO:0005886">
    <property type="term" value="C:plasma membrane"/>
    <property type="evidence" value="ECO:0007669"/>
    <property type="project" value="UniProtKB-SubCell"/>
</dbReference>
<comment type="caution">
    <text evidence="9">The sequence shown here is derived from an EMBL/GenBank/DDBJ whole genome shotgun (WGS) entry which is preliminary data.</text>
</comment>
<gene>
    <name evidence="9" type="ORF">EDD57_11159</name>
</gene>
<name>A0A4R2S1Z8_9BACL</name>
<keyword evidence="4 8" id="KW-0812">Transmembrane</keyword>
<evidence type="ECO:0000256" key="1">
    <source>
        <dbReference type="ARBA" id="ARBA00004651"/>
    </source>
</evidence>
<reference evidence="9 10" key="1">
    <citation type="submission" date="2019-03" db="EMBL/GenBank/DDBJ databases">
        <title>Genomic Encyclopedia of Type Strains, Phase IV (KMG-IV): sequencing the most valuable type-strain genomes for metagenomic binning, comparative biology and taxonomic classification.</title>
        <authorList>
            <person name="Goeker M."/>
        </authorList>
    </citation>
    <scope>NUCLEOTIDE SEQUENCE [LARGE SCALE GENOMIC DNA]</scope>
    <source>
        <strain evidence="9 10">DSM 46831</strain>
    </source>
</reference>
<dbReference type="OrthoDB" id="9810952at2"/>
<evidence type="ECO:0000256" key="3">
    <source>
        <dbReference type="ARBA" id="ARBA00022475"/>
    </source>
</evidence>
<evidence type="ECO:0000256" key="4">
    <source>
        <dbReference type="ARBA" id="ARBA00022692"/>
    </source>
</evidence>
<evidence type="ECO:0000256" key="6">
    <source>
        <dbReference type="ARBA" id="ARBA00023065"/>
    </source>
</evidence>
<keyword evidence="6" id="KW-0406">Ion transport</keyword>
<dbReference type="GO" id="GO:0030001">
    <property type="term" value="P:metal ion transport"/>
    <property type="evidence" value="ECO:0007669"/>
    <property type="project" value="UniProtKB-ARBA"/>
</dbReference>
<organism evidence="9 10">
    <name type="scientific">Baia soyae</name>
    <dbReference type="NCBI Taxonomy" id="1544746"/>
    <lineage>
        <taxon>Bacteria</taxon>
        <taxon>Bacillati</taxon>
        <taxon>Bacillota</taxon>
        <taxon>Bacilli</taxon>
        <taxon>Bacillales</taxon>
        <taxon>Thermoactinomycetaceae</taxon>
        <taxon>Baia</taxon>
    </lineage>
</organism>
<dbReference type="AlphaFoldDB" id="A0A4R2S1Z8"/>
<dbReference type="InterPro" id="IPR003445">
    <property type="entry name" value="Cat_transpt"/>
</dbReference>
<comment type="subcellular location">
    <subcellularLocation>
        <location evidence="1">Cell membrane</location>
        <topology evidence="1">Multi-pass membrane protein</topology>
    </subcellularLocation>
</comment>
<feature type="transmembrane region" description="Helical" evidence="8">
    <location>
        <begin position="12"/>
        <end position="34"/>
    </location>
</feature>
<keyword evidence="3" id="KW-1003">Cell membrane</keyword>
<keyword evidence="2" id="KW-0813">Transport</keyword>
<dbReference type="Proteomes" id="UP000294746">
    <property type="component" value="Unassembled WGS sequence"/>
</dbReference>
<dbReference type="EMBL" id="SLXV01000011">
    <property type="protein sequence ID" value="TCP69262.1"/>
    <property type="molecule type" value="Genomic_DNA"/>
</dbReference>
<proteinExistence type="predicted"/>
<protein>
    <submittedName>
        <fullName evidence="9">Cation transport protein</fullName>
    </submittedName>
</protein>
<feature type="transmembrane region" description="Helical" evidence="8">
    <location>
        <begin position="74"/>
        <end position="98"/>
    </location>
</feature>
<evidence type="ECO:0000256" key="7">
    <source>
        <dbReference type="ARBA" id="ARBA00023136"/>
    </source>
</evidence>
<accession>A0A4R2S1Z8</accession>
<evidence type="ECO:0000256" key="5">
    <source>
        <dbReference type="ARBA" id="ARBA00022989"/>
    </source>
</evidence>
<dbReference type="GO" id="GO:0008324">
    <property type="term" value="F:monoatomic cation transmembrane transporter activity"/>
    <property type="evidence" value="ECO:0007669"/>
    <property type="project" value="InterPro"/>
</dbReference>
<dbReference type="PANTHER" id="PTHR32024">
    <property type="entry name" value="TRK SYSTEM POTASSIUM UPTAKE PROTEIN TRKG-RELATED"/>
    <property type="match status" value="1"/>
</dbReference>
<dbReference type="Pfam" id="PF02386">
    <property type="entry name" value="TrkH"/>
    <property type="match status" value="1"/>
</dbReference>
<keyword evidence="7 8" id="KW-0472">Membrane</keyword>
<evidence type="ECO:0000313" key="9">
    <source>
        <dbReference type="EMBL" id="TCP69262.1"/>
    </source>
</evidence>
<keyword evidence="10" id="KW-1185">Reference proteome</keyword>
<evidence type="ECO:0000256" key="2">
    <source>
        <dbReference type="ARBA" id="ARBA00022448"/>
    </source>
</evidence>
<evidence type="ECO:0000313" key="10">
    <source>
        <dbReference type="Proteomes" id="UP000294746"/>
    </source>
</evidence>
<sequence length="152" mass="16506">MNRTRKRLNPPTILVIGFGIIILIGSSLLSLPIASKSGLGIPWIDAFFTATSATCVTGLVVVDTGHSFSLFGQMIILFLIQVGGLGFITFATLFAILLGKRVSFQDRLLLQESLNNLSVDGIIKLVKRIMMFTIVIETVGGILLIIPFTINR</sequence>
<keyword evidence="5 8" id="KW-1133">Transmembrane helix</keyword>
<dbReference type="PANTHER" id="PTHR32024:SF1">
    <property type="entry name" value="KTR SYSTEM POTASSIUM UPTAKE PROTEIN B"/>
    <property type="match status" value="1"/>
</dbReference>
<feature type="transmembrane region" description="Helical" evidence="8">
    <location>
        <begin position="129"/>
        <end position="150"/>
    </location>
</feature>
<feature type="transmembrane region" description="Helical" evidence="8">
    <location>
        <begin position="40"/>
        <end position="62"/>
    </location>
</feature>
<evidence type="ECO:0000256" key="8">
    <source>
        <dbReference type="SAM" id="Phobius"/>
    </source>
</evidence>